<reference evidence="1 2" key="1">
    <citation type="journal article" date="2020" name="Nature">
        <title>Six reference-quality genomes reveal evolution of bat adaptations.</title>
        <authorList>
            <person name="Jebb D."/>
            <person name="Huang Z."/>
            <person name="Pippel M."/>
            <person name="Hughes G.M."/>
            <person name="Lavrichenko K."/>
            <person name="Devanna P."/>
            <person name="Winkler S."/>
            <person name="Jermiin L.S."/>
            <person name="Skirmuntt E.C."/>
            <person name="Katzourakis A."/>
            <person name="Burkitt-Gray L."/>
            <person name="Ray D.A."/>
            <person name="Sullivan K.A.M."/>
            <person name="Roscito J.G."/>
            <person name="Kirilenko B.M."/>
            <person name="Davalos L.M."/>
            <person name="Corthals A.P."/>
            <person name="Power M.L."/>
            <person name="Jones G."/>
            <person name="Ransome R.D."/>
            <person name="Dechmann D.K.N."/>
            <person name="Locatelli A.G."/>
            <person name="Puechmaille S.J."/>
            <person name="Fedrigo O."/>
            <person name="Jarvis E.D."/>
            <person name="Hiller M."/>
            <person name="Vernes S.C."/>
            <person name="Myers E.W."/>
            <person name="Teeling E.C."/>
        </authorList>
    </citation>
    <scope>NUCLEOTIDE SEQUENCE [LARGE SCALE GENOMIC DNA]</scope>
    <source>
        <strain evidence="1">MRhiFer1</strain>
        <tissue evidence="1">Lung</tissue>
    </source>
</reference>
<organism evidence="1 2">
    <name type="scientific">Rhinolophus ferrumequinum</name>
    <name type="common">Greater horseshoe bat</name>
    <dbReference type="NCBI Taxonomy" id="59479"/>
    <lineage>
        <taxon>Eukaryota</taxon>
        <taxon>Metazoa</taxon>
        <taxon>Chordata</taxon>
        <taxon>Craniata</taxon>
        <taxon>Vertebrata</taxon>
        <taxon>Euteleostomi</taxon>
        <taxon>Mammalia</taxon>
        <taxon>Eutheria</taxon>
        <taxon>Laurasiatheria</taxon>
        <taxon>Chiroptera</taxon>
        <taxon>Yinpterochiroptera</taxon>
        <taxon>Rhinolophoidea</taxon>
        <taxon>Rhinolophidae</taxon>
        <taxon>Rhinolophinae</taxon>
        <taxon>Rhinolophus</taxon>
    </lineage>
</organism>
<comment type="caution">
    <text evidence="1">The sequence shown here is derived from an EMBL/GenBank/DDBJ whole genome shotgun (WGS) entry which is preliminary data.</text>
</comment>
<sequence>MRTPGGAAPAALRRPGSLPLPAWARGLRQGGLASVLGPWIASLPRILRGSQQVPVLPGAHIWAQLGSPTARLPSQRGLAPRTAEVIVLEQDPRQPVPGFTVTPRKLKLHGFPPVQVKECDKTLLFASD</sequence>
<proteinExistence type="predicted"/>
<accession>A0A7J7X5C3</accession>
<dbReference type="Proteomes" id="UP000585614">
    <property type="component" value="Unassembled WGS sequence"/>
</dbReference>
<name>A0A7J7X5C3_RHIFE</name>
<protein>
    <submittedName>
        <fullName evidence="1">Uncharacterized protein</fullName>
    </submittedName>
</protein>
<evidence type="ECO:0000313" key="2">
    <source>
        <dbReference type="Proteomes" id="UP000585614"/>
    </source>
</evidence>
<dbReference type="EMBL" id="JACAGC010000009">
    <property type="protein sequence ID" value="KAF6344897.1"/>
    <property type="molecule type" value="Genomic_DNA"/>
</dbReference>
<evidence type="ECO:0000313" key="1">
    <source>
        <dbReference type="EMBL" id="KAF6344897.1"/>
    </source>
</evidence>
<gene>
    <name evidence="1" type="ORF">mRhiFer1_010268</name>
</gene>
<dbReference type="AlphaFoldDB" id="A0A7J7X5C3"/>